<dbReference type="PANTHER" id="PTHR43877">
    <property type="entry name" value="AMINOALKYLPHOSPHONATE N-ACETYLTRANSFERASE-RELATED-RELATED"/>
    <property type="match status" value="1"/>
</dbReference>
<feature type="domain" description="N-acetyltransferase" evidence="3">
    <location>
        <begin position="1"/>
        <end position="149"/>
    </location>
</feature>
<keyword evidence="2 4" id="KW-0012">Acyltransferase</keyword>
<evidence type="ECO:0000256" key="2">
    <source>
        <dbReference type="ARBA" id="ARBA00023315"/>
    </source>
</evidence>
<dbReference type="InterPro" id="IPR000182">
    <property type="entry name" value="GNAT_dom"/>
</dbReference>
<accession>A0AAE3VRX0</accession>
<protein>
    <submittedName>
        <fullName evidence="4">Ribosomal-protein-alanine N-acetyltransferase</fullName>
        <ecNumber evidence="4">2.3.1.267</ecNumber>
    </submittedName>
</protein>
<gene>
    <name evidence="4" type="ORF">J2S73_003510</name>
</gene>
<evidence type="ECO:0000313" key="5">
    <source>
        <dbReference type="Proteomes" id="UP001229244"/>
    </source>
</evidence>
<name>A0AAE3VRX0_9HYPH</name>
<keyword evidence="1 4" id="KW-0808">Transferase</keyword>
<dbReference type="Gene3D" id="3.40.630.30">
    <property type="match status" value="1"/>
</dbReference>
<dbReference type="InterPro" id="IPR050832">
    <property type="entry name" value="Bact_Acetyltransf"/>
</dbReference>
<dbReference type="RefSeq" id="WP_306886929.1">
    <property type="nucleotide sequence ID" value="NZ_JAUSUL010000004.1"/>
</dbReference>
<dbReference type="PROSITE" id="PS51186">
    <property type="entry name" value="GNAT"/>
    <property type="match status" value="1"/>
</dbReference>
<keyword evidence="5" id="KW-1185">Reference proteome</keyword>
<evidence type="ECO:0000313" key="4">
    <source>
        <dbReference type="EMBL" id="MDQ0317033.1"/>
    </source>
</evidence>
<dbReference type="EMBL" id="JAUSUL010000004">
    <property type="protein sequence ID" value="MDQ0317033.1"/>
    <property type="molecule type" value="Genomic_DNA"/>
</dbReference>
<dbReference type="SUPFAM" id="SSF55729">
    <property type="entry name" value="Acyl-CoA N-acyltransferases (Nat)"/>
    <property type="match status" value="1"/>
</dbReference>
<dbReference type="Proteomes" id="UP001229244">
    <property type="component" value="Unassembled WGS sequence"/>
</dbReference>
<dbReference type="Pfam" id="PF00583">
    <property type="entry name" value="Acetyltransf_1"/>
    <property type="match status" value="1"/>
</dbReference>
<comment type="caution">
    <text evidence="4">The sequence shown here is derived from an EMBL/GenBank/DDBJ whole genome shotgun (WGS) entry which is preliminary data.</text>
</comment>
<evidence type="ECO:0000259" key="3">
    <source>
        <dbReference type="PROSITE" id="PS51186"/>
    </source>
</evidence>
<dbReference type="CDD" id="cd04301">
    <property type="entry name" value="NAT_SF"/>
    <property type="match status" value="1"/>
</dbReference>
<dbReference type="InterPro" id="IPR016181">
    <property type="entry name" value="Acyl_CoA_acyltransferase"/>
</dbReference>
<dbReference type="EC" id="2.3.1.267" evidence="4"/>
<proteinExistence type="predicted"/>
<dbReference type="GO" id="GO:0008999">
    <property type="term" value="F:protein-N-terminal-alanine acetyltransferase activity"/>
    <property type="evidence" value="ECO:0007669"/>
    <property type="project" value="UniProtKB-EC"/>
</dbReference>
<reference evidence="4" key="1">
    <citation type="submission" date="2023-07" db="EMBL/GenBank/DDBJ databases">
        <title>Genomic Encyclopedia of Type Strains, Phase IV (KMG-IV): sequencing the most valuable type-strain genomes for metagenomic binning, comparative biology and taxonomic classification.</title>
        <authorList>
            <person name="Goeker M."/>
        </authorList>
    </citation>
    <scope>NUCLEOTIDE SEQUENCE</scope>
    <source>
        <strain evidence="4">DSM 21202</strain>
    </source>
</reference>
<sequence>MATSDDVAEIAAIHAACFSQEWTSDEIAALLSKPGVEALVARRGSLWSSSRPVGFVILRSAADEGEILTIAVRPTHRRSGTGHSLVSAALRHLYKARVTQVFLEVDSENAPALAIYTKLGFKVVGERPSYYAREGKRKGLALVMRCDLG</sequence>
<evidence type="ECO:0000256" key="1">
    <source>
        <dbReference type="ARBA" id="ARBA00022679"/>
    </source>
</evidence>
<organism evidence="4 5">
    <name type="scientific">Amorphus orientalis</name>
    <dbReference type="NCBI Taxonomy" id="649198"/>
    <lineage>
        <taxon>Bacteria</taxon>
        <taxon>Pseudomonadati</taxon>
        <taxon>Pseudomonadota</taxon>
        <taxon>Alphaproteobacteria</taxon>
        <taxon>Hyphomicrobiales</taxon>
        <taxon>Amorphaceae</taxon>
        <taxon>Amorphus</taxon>
    </lineage>
</organism>
<dbReference type="AlphaFoldDB" id="A0AAE3VRX0"/>